<dbReference type="Pfam" id="PF06182">
    <property type="entry name" value="ABC2_membrane_6"/>
    <property type="match status" value="1"/>
</dbReference>
<dbReference type="RefSeq" id="WP_094451431.1">
    <property type="nucleotide sequence ID" value="NZ_NMVI01000025.1"/>
</dbReference>
<feature type="transmembrane region" description="Helical" evidence="1">
    <location>
        <begin position="176"/>
        <end position="198"/>
    </location>
</feature>
<keyword evidence="1" id="KW-0472">Membrane</keyword>
<evidence type="ECO:0000256" key="1">
    <source>
        <dbReference type="SAM" id="Phobius"/>
    </source>
</evidence>
<dbReference type="InterPro" id="IPR010390">
    <property type="entry name" value="ABC-2_transporter-like"/>
</dbReference>
<name>A0A255E1F1_9ACTN</name>
<gene>
    <name evidence="2" type="ORF">CGZ92_11035</name>
</gene>
<feature type="transmembrane region" description="Helical" evidence="1">
    <location>
        <begin position="231"/>
        <end position="253"/>
    </location>
</feature>
<evidence type="ECO:0000313" key="3">
    <source>
        <dbReference type="Proteomes" id="UP000216533"/>
    </source>
</evidence>
<keyword evidence="1" id="KW-0812">Transmembrane</keyword>
<accession>A0A255E1F1</accession>
<dbReference type="PANTHER" id="PTHR36832">
    <property type="entry name" value="SLR1174 PROTEIN-RELATED"/>
    <property type="match status" value="1"/>
</dbReference>
<feature type="transmembrane region" description="Helical" evidence="1">
    <location>
        <begin position="21"/>
        <end position="44"/>
    </location>
</feature>
<feature type="transmembrane region" description="Helical" evidence="1">
    <location>
        <begin position="143"/>
        <end position="164"/>
    </location>
</feature>
<proteinExistence type="predicted"/>
<keyword evidence="1" id="KW-1133">Transmembrane helix</keyword>
<protein>
    <submittedName>
        <fullName evidence="2">ABC transporter permease</fullName>
    </submittedName>
</protein>
<dbReference type="AlphaFoldDB" id="A0A255E1F1"/>
<dbReference type="EMBL" id="NMVI01000025">
    <property type="protein sequence ID" value="OYN85326.1"/>
    <property type="molecule type" value="Genomic_DNA"/>
</dbReference>
<dbReference type="PANTHER" id="PTHR36832:SF2">
    <property type="entry name" value="INTEGRAL MEMBRANE PROTEIN"/>
    <property type="match status" value="1"/>
</dbReference>
<evidence type="ECO:0000313" key="2">
    <source>
        <dbReference type="EMBL" id="OYN85326.1"/>
    </source>
</evidence>
<organism evidence="2 3">
    <name type="scientific">Parenemella sanctibonifatiensis</name>
    <dbReference type="NCBI Taxonomy" id="2016505"/>
    <lineage>
        <taxon>Bacteria</taxon>
        <taxon>Bacillati</taxon>
        <taxon>Actinomycetota</taxon>
        <taxon>Actinomycetes</taxon>
        <taxon>Propionibacteriales</taxon>
        <taxon>Propionibacteriaceae</taxon>
        <taxon>Parenemella</taxon>
    </lineage>
</organism>
<dbReference type="Proteomes" id="UP000216533">
    <property type="component" value="Unassembled WGS sequence"/>
</dbReference>
<comment type="caution">
    <text evidence="2">The sequence shown here is derived from an EMBL/GenBank/DDBJ whole genome shotgun (WGS) entry which is preliminary data.</text>
</comment>
<sequence length="265" mass="28422">MRTDWELAKAGFRRYARYRTAVAASAFTNTVFGLIRASLLLAAIDIAGGPVGGYNAVQAATYVWLSQALLGPLDIWGSTITVGERVKSGDIAVDFLRPVSVLGASLATNAGRMAFELLPRGIPPLVVGALVTGLHVPDTIGPYLWGAFSVAVASVLCHCYYFAVHLTALWTIENRGFLVLAMTLQQSLSGFVVPVSWFPDWLQQIAWLSPFPSMFQVPVDLLTERLSGADAMLALALQAGWTVAFVGLCLALLARGRRKVVIQGG</sequence>
<reference evidence="2 3" key="1">
    <citation type="submission" date="2017-07" db="EMBL/GenBank/DDBJ databases">
        <title>Draft whole genome sequences of clinical Proprionibacteriaceae strains.</title>
        <authorList>
            <person name="Bernier A.-M."/>
            <person name="Bernard K."/>
            <person name="Domingo M.-C."/>
        </authorList>
    </citation>
    <scope>NUCLEOTIDE SEQUENCE [LARGE SCALE GENOMIC DNA]</scope>
    <source>
        <strain evidence="2 3">NML 160184</strain>
    </source>
</reference>